<dbReference type="Proteomes" id="UP000262073">
    <property type="component" value="Chromosome"/>
</dbReference>
<evidence type="ECO:0000256" key="3">
    <source>
        <dbReference type="ARBA" id="ARBA00022722"/>
    </source>
</evidence>
<keyword evidence="5 6" id="KW-0269">Exonuclease</keyword>
<dbReference type="PANTHER" id="PTHR34137:SF1">
    <property type="entry name" value="EXODEOXYRIBONUCLEASE 7 SMALL SUBUNIT"/>
    <property type="match status" value="1"/>
</dbReference>
<dbReference type="Gene3D" id="1.10.287.1040">
    <property type="entry name" value="Exonuclease VII, small subunit"/>
    <property type="match status" value="1"/>
</dbReference>
<comment type="subcellular location">
    <subcellularLocation>
        <location evidence="6">Cytoplasm</location>
    </subcellularLocation>
</comment>
<dbReference type="InterPro" id="IPR037004">
    <property type="entry name" value="Exonuc_VII_ssu_sf"/>
</dbReference>
<comment type="function">
    <text evidence="6">Bidirectionally degrades single-stranded DNA into large acid-insoluble oligonucleotides, which are then degraded further into small acid-soluble oligonucleotides.</text>
</comment>
<dbReference type="NCBIfam" id="TIGR01280">
    <property type="entry name" value="xseB"/>
    <property type="match status" value="1"/>
</dbReference>
<dbReference type="Pfam" id="PF02609">
    <property type="entry name" value="Exonuc_VII_S"/>
    <property type="match status" value="1"/>
</dbReference>
<dbReference type="HAMAP" id="MF_00337">
    <property type="entry name" value="Exonuc_7_S"/>
    <property type="match status" value="1"/>
</dbReference>
<evidence type="ECO:0000256" key="5">
    <source>
        <dbReference type="ARBA" id="ARBA00022839"/>
    </source>
</evidence>
<gene>
    <name evidence="6" type="primary">xseB</name>
    <name evidence="7" type="ORF">D0Y50_12975</name>
</gene>
<dbReference type="NCBIfam" id="NF002137">
    <property type="entry name" value="PRK00977.1-1"/>
    <property type="match status" value="1"/>
</dbReference>
<evidence type="ECO:0000256" key="1">
    <source>
        <dbReference type="ARBA" id="ARBA00009998"/>
    </source>
</evidence>
<dbReference type="EC" id="3.1.11.6" evidence="6"/>
<dbReference type="PANTHER" id="PTHR34137">
    <property type="entry name" value="EXODEOXYRIBONUCLEASE 7 SMALL SUBUNIT"/>
    <property type="match status" value="1"/>
</dbReference>
<dbReference type="RefSeq" id="WP_108566075.1">
    <property type="nucleotide sequence ID" value="NZ_CP031769.1"/>
</dbReference>
<organism evidence="7 8">
    <name type="scientific">Salinimonas sediminis</name>
    <dbReference type="NCBI Taxonomy" id="2303538"/>
    <lineage>
        <taxon>Bacteria</taxon>
        <taxon>Pseudomonadati</taxon>
        <taxon>Pseudomonadota</taxon>
        <taxon>Gammaproteobacteria</taxon>
        <taxon>Alteromonadales</taxon>
        <taxon>Alteromonadaceae</taxon>
        <taxon>Alteromonas/Salinimonas group</taxon>
        <taxon>Salinimonas</taxon>
    </lineage>
</organism>
<evidence type="ECO:0000313" key="7">
    <source>
        <dbReference type="EMBL" id="AXR07180.1"/>
    </source>
</evidence>
<dbReference type="KEGG" id="salm:D0Y50_12975"/>
<keyword evidence="8" id="KW-1185">Reference proteome</keyword>
<dbReference type="InterPro" id="IPR003761">
    <property type="entry name" value="Exonuc_VII_S"/>
</dbReference>
<evidence type="ECO:0000256" key="6">
    <source>
        <dbReference type="HAMAP-Rule" id="MF_00337"/>
    </source>
</evidence>
<keyword evidence="4 6" id="KW-0378">Hydrolase</keyword>
<dbReference type="AlphaFoldDB" id="A0A346NNS3"/>
<keyword evidence="3 6" id="KW-0540">Nuclease</keyword>
<dbReference type="SUPFAM" id="SSF116842">
    <property type="entry name" value="XseB-like"/>
    <property type="match status" value="1"/>
</dbReference>
<evidence type="ECO:0000256" key="2">
    <source>
        <dbReference type="ARBA" id="ARBA00022490"/>
    </source>
</evidence>
<evidence type="ECO:0000256" key="4">
    <source>
        <dbReference type="ARBA" id="ARBA00022801"/>
    </source>
</evidence>
<accession>A0A346NNS3</accession>
<comment type="subunit">
    <text evidence="6">Heterooligomer composed of large and small subunits.</text>
</comment>
<dbReference type="GO" id="GO:0009318">
    <property type="term" value="C:exodeoxyribonuclease VII complex"/>
    <property type="evidence" value="ECO:0007669"/>
    <property type="project" value="UniProtKB-UniRule"/>
</dbReference>
<name>A0A346NNS3_9ALTE</name>
<dbReference type="PIRSF" id="PIRSF006488">
    <property type="entry name" value="Exonuc_VII_S"/>
    <property type="match status" value="1"/>
</dbReference>
<dbReference type="GO" id="GO:0006308">
    <property type="term" value="P:DNA catabolic process"/>
    <property type="evidence" value="ECO:0007669"/>
    <property type="project" value="UniProtKB-UniRule"/>
</dbReference>
<protein>
    <recommendedName>
        <fullName evidence="6">Exodeoxyribonuclease 7 small subunit</fullName>
        <ecNumber evidence="6">3.1.11.6</ecNumber>
    </recommendedName>
    <alternativeName>
        <fullName evidence="6">Exodeoxyribonuclease VII small subunit</fullName>
        <shortName evidence="6">Exonuclease VII small subunit</shortName>
    </alternativeName>
</protein>
<dbReference type="GO" id="GO:0008855">
    <property type="term" value="F:exodeoxyribonuclease VII activity"/>
    <property type="evidence" value="ECO:0007669"/>
    <property type="project" value="UniProtKB-UniRule"/>
</dbReference>
<sequence length="80" mass="8605">MTDTKAAPSFEASLSELEAIVTQMESGDLPLAEALQKFERGIALSRASQQALEQAEQKVKILLAEQGTEKLTDLPDNTAS</sequence>
<dbReference type="GO" id="GO:0005829">
    <property type="term" value="C:cytosol"/>
    <property type="evidence" value="ECO:0007669"/>
    <property type="project" value="TreeGrafter"/>
</dbReference>
<dbReference type="NCBIfam" id="NF002140">
    <property type="entry name" value="PRK00977.1-4"/>
    <property type="match status" value="1"/>
</dbReference>
<dbReference type="EMBL" id="CP031769">
    <property type="protein sequence ID" value="AXR07180.1"/>
    <property type="molecule type" value="Genomic_DNA"/>
</dbReference>
<reference evidence="7 8" key="1">
    <citation type="submission" date="2018-08" db="EMBL/GenBank/DDBJ databases">
        <title>Salinimonas sediminis sp. nov., a piezophilic bacterium isolated from a deep-sea sediment sample from the New Britain Trench.</title>
        <authorList>
            <person name="Cao J."/>
        </authorList>
    </citation>
    <scope>NUCLEOTIDE SEQUENCE [LARGE SCALE GENOMIC DNA]</scope>
    <source>
        <strain evidence="7 8">N102</strain>
    </source>
</reference>
<keyword evidence="2 6" id="KW-0963">Cytoplasm</keyword>
<dbReference type="OrthoDB" id="5591562at2"/>
<comment type="catalytic activity">
    <reaction evidence="6">
        <text>Exonucleolytic cleavage in either 5'- to 3'- or 3'- to 5'-direction to yield nucleoside 5'-phosphates.</text>
        <dbReference type="EC" id="3.1.11.6"/>
    </reaction>
</comment>
<proteinExistence type="inferred from homology"/>
<evidence type="ECO:0000313" key="8">
    <source>
        <dbReference type="Proteomes" id="UP000262073"/>
    </source>
</evidence>
<comment type="similarity">
    <text evidence="1 6">Belongs to the XseB family.</text>
</comment>